<dbReference type="InterPro" id="IPR041902">
    <property type="entry name" value="CtsR_N_sf"/>
</dbReference>
<feature type="domain" description="CtsR C-terminal dimerization" evidence="9">
    <location>
        <begin position="76"/>
        <end position="146"/>
    </location>
</feature>
<keyword evidence="11" id="KW-1185">Reference proteome</keyword>
<name>A0A162MUK4_9FIRM</name>
<dbReference type="PATRIC" id="fig|520767.4.peg.753"/>
<dbReference type="Gene3D" id="1.10.1200.150">
    <property type="entry name" value="Transcriptional regulator CtsR, C-terminal domain"/>
    <property type="match status" value="1"/>
</dbReference>
<evidence type="ECO:0000313" key="10">
    <source>
        <dbReference type="EMBL" id="KYO67379.1"/>
    </source>
</evidence>
<comment type="similarity">
    <text evidence="1 7">Belongs to the CtsR family.</text>
</comment>
<evidence type="ECO:0000259" key="8">
    <source>
        <dbReference type="Pfam" id="PF05848"/>
    </source>
</evidence>
<dbReference type="InterPro" id="IPR041908">
    <property type="entry name" value="CtsR_C_sf"/>
</dbReference>
<evidence type="ECO:0000256" key="7">
    <source>
        <dbReference type="PIRNR" id="PIRNR010607"/>
    </source>
</evidence>
<dbReference type="OrthoDB" id="1680813at2"/>
<gene>
    <name evidence="10" type="primary">ctsr</name>
    <name evidence="10" type="ORF">ATZ99_06650</name>
</gene>
<reference evidence="10 11" key="1">
    <citation type="submission" date="2015-12" db="EMBL/GenBank/DDBJ databases">
        <title>Draft genome of Thermovenabulum gondwanense isolated from a red thermophilic microbial mat colonisisng an outflow channel of a bore well.</title>
        <authorList>
            <person name="Patel B.K."/>
        </authorList>
    </citation>
    <scope>NUCLEOTIDE SEQUENCE [LARGE SCALE GENOMIC DNA]</scope>
    <source>
        <strain evidence="10 11">R270</strain>
    </source>
</reference>
<evidence type="ECO:0000256" key="4">
    <source>
        <dbReference type="ARBA" id="ARBA00023015"/>
    </source>
</evidence>
<feature type="domain" description="CtsR N-terminal HTH" evidence="8">
    <location>
        <begin position="3"/>
        <end position="72"/>
    </location>
</feature>
<dbReference type="InterPro" id="IPR041473">
    <property type="entry name" value="CtsR_C"/>
</dbReference>
<comment type="caution">
    <text evidence="10">The sequence shown here is derived from an EMBL/GenBank/DDBJ whole genome shotgun (WGS) entry which is preliminary data.</text>
</comment>
<evidence type="ECO:0000256" key="1">
    <source>
        <dbReference type="ARBA" id="ARBA00010189"/>
    </source>
</evidence>
<dbReference type="GO" id="GO:0006355">
    <property type="term" value="P:regulation of DNA-templated transcription"/>
    <property type="evidence" value="ECO:0007669"/>
    <property type="project" value="UniProtKB-UniRule"/>
</dbReference>
<proteinExistence type="inferred from homology"/>
<keyword evidence="3 7" id="KW-0678">Repressor</keyword>
<accession>A0A162MUK4</accession>
<dbReference type="STRING" id="520767.ATZ99_06650"/>
<dbReference type="InterPro" id="IPR040465">
    <property type="entry name" value="CtsR_N"/>
</dbReference>
<dbReference type="AlphaFoldDB" id="A0A162MUK4"/>
<dbReference type="EMBL" id="LOHZ01000022">
    <property type="protein sequence ID" value="KYO67379.1"/>
    <property type="molecule type" value="Genomic_DNA"/>
</dbReference>
<keyword evidence="5 7" id="KW-0238">DNA-binding</keyword>
<organism evidence="10 11">
    <name type="scientific">Thermovenabulum gondwanense</name>
    <dbReference type="NCBI Taxonomy" id="520767"/>
    <lineage>
        <taxon>Bacteria</taxon>
        <taxon>Bacillati</taxon>
        <taxon>Bacillota</taxon>
        <taxon>Clostridia</taxon>
        <taxon>Thermosediminibacterales</taxon>
        <taxon>Thermosediminibacteraceae</taxon>
        <taxon>Thermovenabulum</taxon>
    </lineage>
</organism>
<evidence type="ECO:0000313" key="11">
    <source>
        <dbReference type="Proteomes" id="UP000075737"/>
    </source>
</evidence>
<dbReference type="RefSeq" id="WP_068747820.1">
    <property type="nucleotide sequence ID" value="NZ_LOHZ01000022.1"/>
</dbReference>
<dbReference type="Pfam" id="PF05848">
    <property type="entry name" value="CtsR"/>
    <property type="match status" value="1"/>
</dbReference>
<keyword evidence="4 7" id="KW-0805">Transcription regulation</keyword>
<keyword evidence="6 7" id="KW-0804">Transcription</keyword>
<dbReference type="Pfam" id="PF17727">
    <property type="entry name" value="CtsR_C"/>
    <property type="match status" value="1"/>
</dbReference>
<dbReference type="Proteomes" id="UP000075737">
    <property type="component" value="Unassembled WGS sequence"/>
</dbReference>
<protein>
    <recommendedName>
        <fullName evidence="2 7">Transcriptional regulator CtsR</fullName>
    </recommendedName>
</protein>
<dbReference type="InterPro" id="IPR008463">
    <property type="entry name" value="CtsR"/>
</dbReference>
<evidence type="ECO:0000256" key="6">
    <source>
        <dbReference type="ARBA" id="ARBA00023163"/>
    </source>
</evidence>
<dbReference type="Gene3D" id="3.30.56.130">
    <property type="entry name" value="Transcriptional regulator CtsR, winged HTH domain"/>
    <property type="match status" value="1"/>
</dbReference>
<evidence type="ECO:0000256" key="5">
    <source>
        <dbReference type="ARBA" id="ARBA00023125"/>
    </source>
</evidence>
<dbReference type="PIRSF" id="PIRSF010607">
    <property type="entry name" value="Txn_repr_CtsR"/>
    <property type="match status" value="1"/>
</dbReference>
<dbReference type="GO" id="GO:0003677">
    <property type="term" value="F:DNA binding"/>
    <property type="evidence" value="ECO:0007669"/>
    <property type="project" value="UniProtKB-UniRule"/>
</dbReference>
<sequence length="157" mass="17878">MPNLADVIENFLKNLIEEAGNILEIQRNDLASRFQCAPSQINYVLATRFTLERGYIVESRRGGGGYIRIKKVRISDDEFIKEVIDCIGDSISSTKAFDLINILDREGIINKREAEIMKAALNKRTLGIPLPERDRIRARIFKAMLTALLNEQIEKRG</sequence>
<evidence type="ECO:0000256" key="3">
    <source>
        <dbReference type="ARBA" id="ARBA00022491"/>
    </source>
</evidence>
<evidence type="ECO:0000259" key="9">
    <source>
        <dbReference type="Pfam" id="PF17727"/>
    </source>
</evidence>
<evidence type="ECO:0000256" key="2">
    <source>
        <dbReference type="ARBA" id="ARBA00014129"/>
    </source>
</evidence>